<reference evidence="2 3" key="1">
    <citation type="submission" date="2018-10" db="EMBL/GenBank/DDBJ databases">
        <title>An outbreak of IMP-63 producing strain in France.</title>
        <authorList>
            <person name="Bour M."/>
            <person name="Liapis E."/>
            <person name="Plesiat P."/>
        </authorList>
    </citation>
    <scope>NUCLEOTIDE SEQUENCE [LARGE SCALE GENOMIC DNA]</scope>
    <source>
        <strain evidence="2 3">12917</strain>
    </source>
</reference>
<protein>
    <submittedName>
        <fullName evidence="2">Uncharacterized protein</fullName>
    </submittedName>
</protein>
<dbReference type="Proteomes" id="UP000278162">
    <property type="component" value="Unassembled WGS sequence"/>
</dbReference>
<evidence type="ECO:0000313" key="2">
    <source>
        <dbReference type="EMBL" id="RNF84587.1"/>
    </source>
</evidence>
<feature type="compositionally biased region" description="Polar residues" evidence="1">
    <location>
        <begin position="41"/>
        <end position="57"/>
    </location>
</feature>
<evidence type="ECO:0000313" key="3">
    <source>
        <dbReference type="Proteomes" id="UP000278162"/>
    </source>
</evidence>
<evidence type="ECO:0000256" key="1">
    <source>
        <dbReference type="SAM" id="MobiDB-lite"/>
    </source>
</evidence>
<sequence>MIGRLCRPLRGHARSHRYCTACKAAVIPVGAGSPAKRPAQATHQVRNLRTSASSSLDNPARLSESIRAAWASSATSCASP</sequence>
<dbReference type="AlphaFoldDB" id="A0A3M8STE1"/>
<comment type="caution">
    <text evidence="2">The sequence shown here is derived from an EMBL/GenBank/DDBJ whole genome shotgun (WGS) entry which is preliminary data.</text>
</comment>
<name>A0A3M8STE1_PSEPU</name>
<proteinExistence type="predicted"/>
<gene>
    <name evidence="2" type="ORF">EFK07_22235</name>
</gene>
<dbReference type="EMBL" id="RJAI01000057">
    <property type="protein sequence ID" value="RNF84587.1"/>
    <property type="molecule type" value="Genomic_DNA"/>
</dbReference>
<organism evidence="2 3">
    <name type="scientific">Pseudomonas putida</name>
    <name type="common">Arthrobacter siderocapsulatus</name>
    <dbReference type="NCBI Taxonomy" id="303"/>
    <lineage>
        <taxon>Bacteria</taxon>
        <taxon>Pseudomonadati</taxon>
        <taxon>Pseudomonadota</taxon>
        <taxon>Gammaproteobacteria</taxon>
        <taxon>Pseudomonadales</taxon>
        <taxon>Pseudomonadaceae</taxon>
        <taxon>Pseudomonas</taxon>
    </lineage>
</organism>
<accession>A0A3M8STE1</accession>
<feature type="region of interest" description="Disordered" evidence="1">
    <location>
        <begin position="32"/>
        <end position="60"/>
    </location>
</feature>